<evidence type="ECO:0000256" key="3">
    <source>
        <dbReference type="ARBA" id="ARBA00022989"/>
    </source>
</evidence>
<evidence type="ECO:0000256" key="5">
    <source>
        <dbReference type="SAM" id="Phobius"/>
    </source>
</evidence>
<dbReference type="OrthoDB" id="3734539at2"/>
<dbReference type="InterPro" id="IPR012551">
    <property type="entry name" value="DUF1707_SHOCT-like"/>
</dbReference>
<accession>A0A4Q2EJ80</accession>
<dbReference type="EMBL" id="PPCV01000001">
    <property type="protein sequence ID" value="RXW33233.1"/>
    <property type="molecule type" value="Genomic_DNA"/>
</dbReference>
<organism evidence="7 8">
    <name type="scientific">Propioniciclava flava</name>
    <dbReference type="NCBI Taxonomy" id="2072026"/>
    <lineage>
        <taxon>Bacteria</taxon>
        <taxon>Bacillati</taxon>
        <taxon>Actinomycetota</taxon>
        <taxon>Actinomycetes</taxon>
        <taxon>Propionibacteriales</taxon>
        <taxon>Propionibacteriaceae</taxon>
        <taxon>Propioniciclava</taxon>
    </lineage>
</organism>
<keyword evidence="3 5" id="KW-1133">Transmembrane helix</keyword>
<keyword evidence="4 5" id="KW-0472">Membrane</keyword>
<evidence type="ECO:0000313" key="7">
    <source>
        <dbReference type="EMBL" id="RXW33233.1"/>
    </source>
</evidence>
<dbReference type="Pfam" id="PF09685">
    <property type="entry name" value="MamF_MmsF"/>
    <property type="match status" value="1"/>
</dbReference>
<evidence type="ECO:0000259" key="6">
    <source>
        <dbReference type="Pfam" id="PF08044"/>
    </source>
</evidence>
<dbReference type="Pfam" id="PF08044">
    <property type="entry name" value="DUF1707"/>
    <property type="match status" value="1"/>
</dbReference>
<sequence>MGLAGERGHTGAMLVDPRTSASLRVGDAERSHAEAVLQEAYSVGRLNEGELDVRLGMAMRARTRRELSAALSGLPLQVRASPFVQRRVSTPDATLLGFLAHGSAVFTWFLGPLVCYGVASPGTPGRREAAHAFNLQLTSGLVVFVTMVMTMLFFPPRVLAILVMVEMVVWLLLTVTSAARALSGRPLRVPTIGFLPEGKARSRRP</sequence>
<dbReference type="InterPro" id="IPR019109">
    <property type="entry name" value="MamF_MmsF"/>
</dbReference>
<evidence type="ECO:0000256" key="2">
    <source>
        <dbReference type="ARBA" id="ARBA00022692"/>
    </source>
</evidence>
<proteinExistence type="predicted"/>
<evidence type="ECO:0000256" key="4">
    <source>
        <dbReference type="ARBA" id="ARBA00023136"/>
    </source>
</evidence>
<feature type="domain" description="DUF1707" evidence="6">
    <location>
        <begin position="23"/>
        <end position="75"/>
    </location>
</feature>
<keyword evidence="2 5" id="KW-0812">Transmembrane</keyword>
<dbReference type="AlphaFoldDB" id="A0A4Q2EJ80"/>
<comment type="subcellular location">
    <subcellularLocation>
        <location evidence="1">Membrane</location>
        <topology evidence="1">Multi-pass membrane protein</topology>
    </subcellularLocation>
</comment>
<feature type="transmembrane region" description="Helical" evidence="5">
    <location>
        <begin position="131"/>
        <end position="153"/>
    </location>
</feature>
<dbReference type="Proteomes" id="UP000290624">
    <property type="component" value="Unassembled WGS sequence"/>
</dbReference>
<feature type="transmembrane region" description="Helical" evidence="5">
    <location>
        <begin position="95"/>
        <end position="119"/>
    </location>
</feature>
<reference evidence="7 8" key="1">
    <citation type="submission" date="2018-01" db="EMBL/GenBank/DDBJ databases">
        <title>Lactibacter flavus gen. nov., sp. nov., a novel bacterium of the family Propionibacteriaceae isolated from raw milk and dairy products.</title>
        <authorList>
            <person name="Wenning M."/>
            <person name="Breitenwieser F."/>
            <person name="Huptas C."/>
            <person name="von Neubeck M."/>
            <person name="Busse H.-J."/>
            <person name="Scherer S."/>
        </authorList>
    </citation>
    <scope>NUCLEOTIDE SEQUENCE [LARGE SCALE GENOMIC DNA]</scope>
    <source>
        <strain evidence="7 8">VG341</strain>
    </source>
</reference>
<feature type="transmembrane region" description="Helical" evidence="5">
    <location>
        <begin position="159"/>
        <end position="179"/>
    </location>
</feature>
<evidence type="ECO:0000313" key="8">
    <source>
        <dbReference type="Proteomes" id="UP000290624"/>
    </source>
</evidence>
<name>A0A4Q2EJ80_9ACTN</name>
<gene>
    <name evidence="7" type="ORF">C1706_00195</name>
</gene>
<evidence type="ECO:0000256" key="1">
    <source>
        <dbReference type="ARBA" id="ARBA00004141"/>
    </source>
</evidence>
<comment type="caution">
    <text evidence="7">The sequence shown here is derived from an EMBL/GenBank/DDBJ whole genome shotgun (WGS) entry which is preliminary data.</text>
</comment>
<protein>
    <recommendedName>
        <fullName evidence="6">DUF1707 domain-containing protein</fullName>
    </recommendedName>
</protein>
<keyword evidence="8" id="KW-1185">Reference proteome</keyword>